<dbReference type="AlphaFoldDB" id="A0A4R3KZE6"/>
<dbReference type="RefSeq" id="WP_132027594.1">
    <property type="nucleotide sequence ID" value="NZ_CP068564.1"/>
</dbReference>
<protein>
    <recommendedName>
        <fullName evidence="6">Phosphatidylglycerol lysyltransferase</fullName>
        <ecNumber evidence="6">2.3.2.3</ecNumber>
    </recommendedName>
    <alternativeName>
        <fullName evidence="6">Lysylphosphatidylglycerol synthase</fullName>
    </alternativeName>
</protein>
<feature type="coiled-coil region" evidence="7">
    <location>
        <begin position="195"/>
        <end position="222"/>
    </location>
</feature>
<dbReference type="NCBIfam" id="TIGR00374">
    <property type="entry name" value="flippase-like domain"/>
    <property type="match status" value="1"/>
</dbReference>
<comment type="catalytic activity">
    <reaction evidence="6">
        <text>L-lysyl-tRNA(Lys) + a 1,2-diacyl-sn-glycero-3-phospho-(1'-sn-glycerol) = a 1,2-diacyl-sn-glycero-3-phospho-1'-(3'-O-L-lysyl)-sn-glycerol + tRNA(Lys)</text>
        <dbReference type="Rhea" id="RHEA:10668"/>
        <dbReference type="Rhea" id="RHEA-COMP:9696"/>
        <dbReference type="Rhea" id="RHEA-COMP:9697"/>
        <dbReference type="ChEBI" id="CHEBI:64716"/>
        <dbReference type="ChEBI" id="CHEBI:75792"/>
        <dbReference type="ChEBI" id="CHEBI:78442"/>
        <dbReference type="ChEBI" id="CHEBI:78529"/>
        <dbReference type="EC" id="2.3.2.3"/>
    </reaction>
</comment>
<keyword evidence="5 6" id="KW-0472">Membrane</keyword>
<keyword evidence="7" id="KW-0175">Coiled coil</keyword>
<evidence type="ECO:0000256" key="6">
    <source>
        <dbReference type="RuleBase" id="RU363042"/>
    </source>
</evidence>
<evidence type="ECO:0000313" key="9">
    <source>
        <dbReference type="Proteomes" id="UP000294567"/>
    </source>
</evidence>
<evidence type="ECO:0000313" key="8">
    <source>
        <dbReference type="EMBL" id="TCS89446.1"/>
    </source>
</evidence>
<comment type="caution">
    <text evidence="8">The sequence shown here is derived from an EMBL/GenBank/DDBJ whole genome shotgun (WGS) entry which is preliminary data.</text>
</comment>
<keyword evidence="6" id="KW-0046">Antibiotic resistance</keyword>
<dbReference type="OrthoDB" id="9810654at2"/>
<dbReference type="PANTHER" id="PTHR37693:SF1">
    <property type="entry name" value="INTEGRAL MEMBRANE PROTEIN"/>
    <property type="match status" value="1"/>
</dbReference>
<dbReference type="GO" id="GO:0005886">
    <property type="term" value="C:plasma membrane"/>
    <property type="evidence" value="ECO:0007669"/>
    <property type="project" value="UniProtKB-SubCell"/>
</dbReference>
<sequence length="337" mass="38279">MNMKKASRIFLFSIMFITLIIVFKGYGDISQLINKTDIRYLGLAVLMMVIDWLFDGFILNSITKTVHGSMEYTKSLKIAIIGQYYSAITPFSTGGQPVQVYLMSKDDISVAKGSTILFNKFIIYQMAVTFYSLIMFVFKIGFILNDAKPAVPFIVIGFILNLGILIGIILLFYKPQWIKPIIIYCYKGLYKIKIIKDLDGYIEKLDSTMEEYEQSISKIKENKLNSLKIFIFTLIQLTCYFSITYFVYLSLGLKGSSFLDIIAVQSLVYMAASYIPTPGTAGASEGGYYLLFKPLFTKNFIGYALLLWRGISYYFKLIITGIVVLIDNIIRNKKAVA</sequence>
<comment type="subcellular location">
    <subcellularLocation>
        <location evidence="1 6">Cell membrane</location>
        <topology evidence="1 6">Multi-pass membrane protein</topology>
    </subcellularLocation>
</comment>
<feature type="transmembrane region" description="Helical" evidence="6">
    <location>
        <begin position="121"/>
        <end position="144"/>
    </location>
</feature>
<gene>
    <name evidence="6" type="primary">mprF</name>
    <name evidence="8" type="ORF">EDD65_106112</name>
</gene>
<dbReference type="Proteomes" id="UP000294567">
    <property type="component" value="Unassembled WGS sequence"/>
</dbReference>
<dbReference type="PANTHER" id="PTHR37693">
    <property type="entry name" value="PHOSPHATIDYLGLYCEROL LYSYLTRANSFERASE"/>
    <property type="match status" value="1"/>
</dbReference>
<name>A0A4R3KZE6_9FIRM</name>
<evidence type="ECO:0000256" key="4">
    <source>
        <dbReference type="ARBA" id="ARBA00022989"/>
    </source>
</evidence>
<keyword evidence="6" id="KW-0443">Lipid metabolism</keyword>
<dbReference type="InterPro" id="IPR022791">
    <property type="entry name" value="L-PG_synthase/AglD"/>
</dbReference>
<keyword evidence="3 6" id="KW-0812">Transmembrane</keyword>
<dbReference type="GO" id="GO:0046677">
    <property type="term" value="P:response to antibiotic"/>
    <property type="evidence" value="ECO:0007669"/>
    <property type="project" value="UniProtKB-KW"/>
</dbReference>
<dbReference type="GO" id="GO:0006629">
    <property type="term" value="P:lipid metabolic process"/>
    <property type="evidence" value="ECO:0007669"/>
    <property type="project" value="UniProtKB-KW"/>
</dbReference>
<dbReference type="Pfam" id="PF03706">
    <property type="entry name" value="LPG_synthase_TM"/>
    <property type="match status" value="1"/>
</dbReference>
<feature type="transmembrane region" description="Helical" evidence="6">
    <location>
        <begin position="9"/>
        <end position="26"/>
    </location>
</feature>
<keyword evidence="6" id="KW-0808">Transferase</keyword>
<evidence type="ECO:0000256" key="3">
    <source>
        <dbReference type="ARBA" id="ARBA00022692"/>
    </source>
</evidence>
<accession>A0A4R3KZE6</accession>
<dbReference type="GO" id="GO:0050071">
    <property type="term" value="F:phosphatidylglycerol lysyltransferase activity"/>
    <property type="evidence" value="ECO:0007669"/>
    <property type="project" value="UniProtKB-EC"/>
</dbReference>
<proteinExistence type="inferred from homology"/>
<evidence type="ECO:0000256" key="1">
    <source>
        <dbReference type="ARBA" id="ARBA00004651"/>
    </source>
</evidence>
<dbReference type="EC" id="2.3.2.3" evidence="6"/>
<evidence type="ECO:0000256" key="2">
    <source>
        <dbReference type="ARBA" id="ARBA00022475"/>
    </source>
</evidence>
<keyword evidence="4 6" id="KW-1133">Transmembrane helix</keyword>
<evidence type="ECO:0000256" key="5">
    <source>
        <dbReference type="ARBA" id="ARBA00023136"/>
    </source>
</evidence>
<comment type="similarity">
    <text evidence="6">Belongs to the LPG synthase family.</text>
</comment>
<reference evidence="8 9" key="1">
    <citation type="submission" date="2019-03" db="EMBL/GenBank/DDBJ databases">
        <title>Genomic Encyclopedia of Type Strains, Phase IV (KMG-IV): sequencing the most valuable type-strain genomes for metagenomic binning, comparative biology and taxonomic classification.</title>
        <authorList>
            <person name="Goeker M."/>
        </authorList>
    </citation>
    <scope>NUCLEOTIDE SEQUENCE [LARGE SCALE GENOMIC DNA]</scope>
    <source>
        <strain evidence="8 9">DSM 26752</strain>
    </source>
</reference>
<keyword evidence="9" id="KW-1185">Reference proteome</keyword>
<keyword evidence="2" id="KW-1003">Cell membrane</keyword>
<organism evidence="8 9">
    <name type="scientific">Keratinibaculum paraultunense</name>
    <dbReference type="NCBI Taxonomy" id="1278232"/>
    <lineage>
        <taxon>Bacteria</taxon>
        <taxon>Bacillati</taxon>
        <taxon>Bacillota</taxon>
        <taxon>Tissierellia</taxon>
        <taxon>Tissierellales</taxon>
        <taxon>Tepidimicrobiaceae</taxon>
        <taxon>Keratinibaculum</taxon>
    </lineage>
</organism>
<feature type="transmembrane region" description="Helical" evidence="6">
    <location>
        <begin position="229"/>
        <end position="251"/>
    </location>
</feature>
<comment type="function">
    <text evidence="6">Catalyzes the transfer of a lysyl group from L-lysyl-tRNA(Lys) to membrane-bound phosphatidylglycerol (PG), which produces lysylphosphatidylglycerol (LPG), a major component of the bacterial membrane with a positive net charge. LPG synthesis contributes to bacterial virulence as it is involved in the resistance mechanism against cationic antimicrobial peptides (CAMP) produces by the host's immune system (defensins, cathelicidins) and by the competing microorganisms.</text>
</comment>
<dbReference type="EMBL" id="SMAE01000006">
    <property type="protein sequence ID" value="TCS89446.1"/>
    <property type="molecule type" value="Genomic_DNA"/>
</dbReference>
<evidence type="ECO:0000256" key="7">
    <source>
        <dbReference type="SAM" id="Coils"/>
    </source>
</evidence>
<feature type="transmembrane region" description="Helical" evidence="6">
    <location>
        <begin position="150"/>
        <end position="173"/>
    </location>
</feature>
<feature type="transmembrane region" description="Helical" evidence="6">
    <location>
        <begin position="313"/>
        <end position="330"/>
    </location>
</feature>
<feature type="transmembrane region" description="Helical" evidence="6">
    <location>
        <begin position="38"/>
        <end position="59"/>
    </location>
</feature>